<gene>
    <name evidence="2" type="ORF">F2Y86_24695</name>
</gene>
<reference evidence="2 3" key="1">
    <citation type="journal article" date="2019" name="Nat. Med.">
        <title>A library of human gut bacterial isolates paired with longitudinal multiomics data enables mechanistic microbiome research.</title>
        <authorList>
            <person name="Poyet M."/>
            <person name="Groussin M."/>
            <person name="Gibbons S.M."/>
            <person name="Avila-Pacheco J."/>
            <person name="Jiang X."/>
            <person name="Kearney S.M."/>
            <person name="Perrotta A.R."/>
            <person name="Berdy B."/>
            <person name="Zhao S."/>
            <person name="Lieberman T.D."/>
            <person name="Swanson P.K."/>
            <person name="Smith M."/>
            <person name="Roesemann S."/>
            <person name="Alexander J.E."/>
            <person name="Rich S.A."/>
            <person name="Livny J."/>
            <person name="Vlamakis H."/>
            <person name="Clish C."/>
            <person name="Bullock K."/>
            <person name="Deik A."/>
            <person name="Scott J."/>
            <person name="Pierce K.A."/>
            <person name="Xavier R.J."/>
            <person name="Alm E.J."/>
        </authorList>
    </citation>
    <scope>NUCLEOTIDE SEQUENCE [LARGE SCALE GENOMIC DNA]</scope>
    <source>
        <strain evidence="2 3">BIOML-A7</strain>
    </source>
</reference>
<name>A0A5M6A512_9BACE</name>
<keyword evidence="1" id="KW-0812">Transmembrane</keyword>
<keyword evidence="1" id="KW-1133">Transmembrane helix</keyword>
<dbReference type="Proteomes" id="UP000325055">
    <property type="component" value="Unassembled WGS sequence"/>
</dbReference>
<protein>
    <submittedName>
        <fullName evidence="2">Uncharacterized protein</fullName>
    </submittedName>
</protein>
<comment type="caution">
    <text evidence="2">The sequence shown here is derived from an EMBL/GenBank/DDBJ whole genome shotgun (WGS) entry which is preliminary data.</text>
</comment>
<keyword evidence="1" id="KW-0472">Membrane</keyword>
<dbReference type="AlphaFoldDB" id="A0A5M6A512"/>
<sequence length="116" mass="12865">MVYGLFISAALLLFFTGFALYENKSFGSGALLGVGGMLPLYCVVCDFVREYCSFEAFPVLQSCITALFIVAAIALAAKAFNDNARHEEEEARRREEERKKPIVVNIKITSTTVEKN</sequence>
<organism evidence="2 3">
    <name type="scientific">Bacteroides cellulosilyticus</name>
    <dbReference type="NCBI Taxonomy" id="246787"/>
    <lineage>
        <taxon>Bacteria</taxon>
        <taxon>Pseudomonadati</taxon>
        <taxon>Bacteroidota</taxon>
        <taxon>Bacteroidia</taxon>
        <taxon>Bacteroidales</taxon>
        <taxon>Bacteroidaceae</taxon>
        <taxon>Bacteroides</taxon>
    </lineage>
</organism>
<feature type="transmembrane region" description="Helical" evidence="1">
    <location>
        <begin position="60"/>
        <end position="80"/>
    </location>
</feature>
<dbReference type="EMBL" id="VVYW01000030">
    <property type="protein sequence ID" value="KAA5403155.1"/>
    <property type="molecule type" value="Genomic_DNA"/>
</dbReference>
<dbReference type="RefSeq" id="WP_149950603.1">
    <property type="nucleotide sequence ID" value="NZ_RCXI01000031.1"/>
</dbReference>
<evidence type="ECO:0000313" key="2">
    <source>
        <dbReference type="EMBL" id="KAA5403155.1"/>
    </source>
</evidence>
<feature type="transmembrane region" description="Helical" evidence="1">
    <location>
        <begin position="29"/>
        <end position="48"/>
    </location>
</feature>
<evidence type="ECO:0000256" key="1">
    <source>
        <dbReference type="SAM" id="Phobius"/>
    </source>
</evidence>
<evidence type="ECO:0000313" key="3">
    <source>
        <dbReference type="Proteomes" id="UP000325055"/>
    </source>
</evidence>
<proteinExistence type="predicted"/>
<accession>A0A5M6A512</accession>